<protein>
    <submittedName>
        <fullName evidence="2">Uncharacterized protein</fullName>
    </submittedName>
</protein>
<sequence>MSSLQAWLFTLGMVLIPSYSVFDRTLCICLCLLFLAVGVQMSLDWLEKRFWAIAKQVNARLTHPWTDTFWDI</sequence>
<evidence type="ECO:0000313" key="3">
    <source>
        <dbReference type="Proteomes" id="UP001476798"/>
    </source>
</evidence>
<reference evidence="2 3" key="1">
    <citation type="submission" date="2021-06" db="EMBL/GenBank/DDBJ databases">
        <authorList>
            <person name="Palmer J.M."/>
        </authorList>
    </citation>
    <scope>NUCLEOTIDE SEQUENCE [LARGE SCALE GENOMIC DNA]</scope>
    <source>
        <strain evidence="2 3">GA_2019</strain>
        <tissue evidence="2">Muscle</tissue>
    </source>
</reference>
<proteinExistence type="predicted"/>
<dbReference type="EMBL" id="JAHRIO010041558">
    <property type="protein sequence ID" value="MEQ2172180.1"/>
    <property type="molecule type" value="Genomic_DNA"/>
</dbReference>
<evidence type="ECO:0000313" key="2">
    <source>
        <dbReference type="EMBL" id="MEQ2172180.1"/>
    </source>
</evidence>
<accession>A0ABV0NLA4</accession>
<name>A0ABV0NLA4_9TELE</name>
<keyword evidence="1" id="KW-0472">Membrane</keyword>
<dbReference type="Proteomes" id="UP001476798">
    <property type="component" value="Unassembled WGS sequence"/>
</dbReference>
<organism evidence="2 3">
    <name type="scientific">Goodea atripinnis</name>
    <dbReference type="NCBI Taxonomy" id="208336"/>
    <lineage>
        <taxon>Eukaryota</taxon>
        <taxon>Metazoa</taxon>
        <taxon>Chordata</taxon>
        <taxon>Craniata</taxon>
        <taxon>Vertebrata</taxon>
        <taxon>Euteleostomi</taxon>
        <taxon>Actinopterygii</taxon>
        <taxon>Neopterygii</taxon>
        <taxon>Teleostei</taxon>
        <taxon>Neoteleostei</taxon>
        <taxon>Acanthomorphata</taxon>
        <taxon>Ovalentaria</taxon>
        <taxon>Atherinomorphae</taxon>
        <taxon>Cyprinodontiformes</taxon>
        <taxon>Goodeidae</taxon>
        <taxon>Goodea</taxon>
    </lineage>
</organism>
<feature type="transmembrane region" description="Helical" evidence="1">
    <location>
        <begin position="6"/>
        <end position="39"/>
    </location>
</feature>
<evidence type="ECO:0000256" key="1">
    <source>
        <dbReference type="SAM" id="Phobius"/>
    </source>
</evidence>
<comment type="caution">
    <text evidence="2">The sequence shown here is derived from an EMBL/GenBank/DDBJ whole genome shotgun (WGS) entry which is preliminary data.</text>
</comment>
<keyword evidence="1" id="KW-1133">Transmembrane helix</keyword>
<gene>
    <name evidence="2" type="ORF">GOODEAATRI_018518</name>
</gene>
<keyword evidence="3" id="KW-1185">Reference proteome</keyword>
<keyword evidence="1" id="KW-0812">Transmembrane</keyword>